<keyword evidence="1" id="KW-0812">Transmembrane</keyword>
<keyword evidence="3" id="KW-0012">Acyltransferase</keyword>
<keyword evidence="4" id="KW-1185">Reference proteome</keyword>
<feature type="transmembrane region" description="Helical" evidence="1">
    <location>
        <begin position="273"/>
        <end position="292"/>
    </location>
</feature>
<keyword evidence="3" id="KW-0808">Transferase</keyword>
<gene>
    <name evidence="3" type="ORF">WMO24_06020</name>
</gene>
<feature type="transmembrane region" description="Helical" evidence="1">
    <location>
        <begin position="31"/>
        <end position="50"/>
    </location>
</feature>
<feature type="transmembrane region" description="Helical" evidence="1">
    <location>
        <begin position="312"/>
        <end position="331"/>
    </location>
</feature>
<dbReference type="InterPro" id="IPR002656">
    <property type="entry name" value="Acyl_transf_3_dom"/>
</dbReference>
<sequence length="348" mass="39449">MQQKERFGWLDIMKLIGVYFVYLAHTDGMGRFGILAQNTALGILFFASGFSAGRRKDKPLGAFVAEKAKRILIPYFAFSFLALALKAFVLELPQGEIIDIVRRIFRAMRNDVAFPALWFLPCLFLMSIYYQVLMKWIRKKPLLLAASLLISCLVKFTNEGPYLPWGIELAGRFLIYYSLGDCASVCYQKWRQTSPRLWLKILLGGLTLVNFYVFYTDFYFGRGYFPSLFGIEEMSFNLSAVMTFLLEINGIWCAMAVALVLQAVPGLCRAGRHTLAFCGAESIVKLLVPLAFEALGFSLTETGGAAMLLQEVFMMLAAYYLIALPASRYFPWMLGTFETKRKDERTSV</sequence>
<dbReference type="GO" id="GO:0016746">
    <property type="term" value="F:acyltransferase activity"/>
    <property type="evidence" value="ECO:0007669"/>
    <property type="project" value="UniProtKB-KW"/>
</dbReference>
<evidence type="ECO:0000259" key="2">
    <source>
        <dbReference type="Pfam" id="PF01757"/>
    </source>
</evidence>
<evidence type="ECO:0000313" key="4">
    <source>
        <dbReference type="Proteomes" id="UP001477672"/>
    </source>
</evidence>
<dbReference type="Proteomes" id="UP001477672">
    <property type="component" value="Unassembled WGS sequence"/>
</dbReference>
<name>A0ABV1GDR3_9FIRM</name>
<dbReference type="EMBL" id="JBBMFA010000078">
    <property type="protein sequence ID" value="MEQ2519982.1"/>
    <property type="molecule type" value="Genomic_DNA"/>
</dbReference>
<comment type="caution">
    <text evidence="3">The sequence shown here is derived from an EMBL/GenBank/DDBJ whole genome shotgun (WGS) entry which is preliminary data.</text>
</comment>
<feature type="transmembrane region" description="Helical" evidence="1">
    <location>
        <begin position="7"/>
        <end position="25"/>
    </location>
</feature>
<keyword evidence="1" id="KW-1133">Transmembrane helix</keyword>
<dbReference type="EC" id="2.3.1.-" evidence="3"/>
<organism evidence="3 4">
    <name type="scientific">Ruthenibacterium intestinale</name>
    <dbReference type="NCBI Taxonomy" id="3133163"/>
    <lineage>
        <taxon>Bacteria</taxon>
        <taxon>Bacillati</taxon>
        <taxon>Bacillota</taxon>
        <taxon>Clostridia</taxon>
        <taxon>Eubacteriales</taxon>
        <taxon>Oscillospiraceae</taxon>
        <taxon>Ruthenibacterium</taxon>
    </lineage>
</organism>
<evidence type="ECO:0000313" key="3">
    <source>
        <dbReference type="EMBL" id="MEQ2519982.1"/>
    </source>
</evidence>
<proteinExistence type="predicted"/>
<feature type="transmembrane region" description="Helical" evidence="1">
    <location>
        <begin position="71"/>
        <end position="92"/>
    </location>
</feature>
<feature type="transmembrane region" description="Helical" evidence="1">
    <location>
        <begin position="197"/>
        <end position="215"/>
    </location>
</feature>
<dbReference type="Pfam" id="PF01757">
    <property type="entry name" value="Acyl_transf_3"/>
    <property type="match status" value="1"/>
</dbReference>
<accession>A0ABV1GDR3</accession>
<keyword evidence="1" id="KW-0472">Membrane</keyword>
<dbReference type="PANTHER" id="PTHR37312:SF1">
    <property type="entry name" value="MEMBRANE-BOUND ACYLTRANSFERASE YKRP-RELATED"/>
    <property type="match status" value="1"/>
</dbReference>
<reference evidence="3 4" key="1">
    <citation type="submission" date="2024-03" db="EMBL/GenBank/DDBJ databases">
        <title>Human intestinal bacterial collection.</title>
        <authorList>
            <person name="Pauvert C."/>
            <person name="Hitch T.C.A."/>
            <person name="Clavel T."/>
        </authorList>
    </citation>
    <scope>NUCLEOTIDE SEQUENCE [LARGE SCALE GENOMIC DNA]</scope>
    <source>
        <strain evidence="3 4">CLA-JM-H11</strain>
    </source>
</reference>
<protein>
    <submittedName>
        <fullName evidence="3">Acyltransferase</fullName>
        <ecNumber evidence="3">2.3.1.-</ecNumber>
    </submittedName>
</protein>
<feature type="transmembrane region" description="Helical" evidence="1">
    <location>
        <begin position="112"/>
        <end position="130"/>
    </location>
</feature>
<dbReference type="PANTHER" id="PTHR37312">
    <property type="entry name" value="MEMBRANE-BOUND ACYLTRANSFERASE YKRP-RELATED"/>
    <property type="match status" value="1"/>
</dbReference>
<feature type="transmembrane region" description="Helical" evidence="1">
    <location>
        <begin position="235"/>
        <end position="261"/>
    </location>
</feature>
<dbReference type="RefSeq" id="WP_349215412.1">
    <property type="nucleotide sequence ID" value="NZ_JBBMFA010000078.1"/>
</dbReference>
<evidence type="ECO:0000256" key="1">
    <source>
        <dbReference type="SAM" id="Phobius"/>
    </source>
</evidence>
<feature type="domain" description="Acyltransferase 3" evidence="2">
    <location>
        <begin position="8"/>
        <end position="260"/>
    </location>
</feature>
<dbReference type="InterPro" id="IPR052734">
    <property type="entry name" value="Nod_factor_acetyltransferase"/>
</dbReference>